<protein>
    <submittedName>
        <fullName evidence="1">Uncharacterized protein</fullName>
    </submittedName>
</protein>
<keyword evidence="2" id="KW-1185">Reference proteome</keyword>
<accession>A0ABN8J3P0</accession>
<dbReference type="Proteomes" id="UP000837857">
    <property type="component" value="Chromosome 7"/>
</dbReference>
<organism evidence="1 2">
    <name type="scientific">Iphiclides podalirius</name>
    <name type="common">scarce swallowtail</name>
    <dbReference type="NCBI Taxonomy" id="110791"/>
    <lineage>
        <taxon>Eukaryota</taxon>
        <taxon>Metazoa</taxon>
        <taxon>Ecdysozoa</taxon>
        <taxon>Arthropoda</taxon>
        <taxon>Hexapoda</taxon>
        <taxon>Insecta</taxon>
        <taxon>Pterygota</taxon>
        <taxon>Neoptera</taxon>
        <taxon>Endopterygota</taxon>
        <taxon>Lepidoptera</taxon>
        <taxon>Glossata</taxon>
        <taxon>Ditrysia</taxon>
        <taxon>Papilionoidea</taxon>
        <taxon>Papilionidae</taxon>
        <taxon>Papilioninae</taxon>
        <taxon>Iphiclides</taxon>
    </lineage>
</organism>
<sequence length="111" mass="12766">MRLELQTGTQTERPHSENWHCLVVCCNDRDPSRTRRGGVSAGHRGMRTCAHAHAPLIALTYRRDSPWPGGYIHSHKSCYLVEAVQLRCKRRRHVREKRSESIVLAAIKPEK</sequence>
<feature type="non-terminal residue" evidence="1">
    <location>
        <position position="111"/>
    </location>
</feature>
<evidence type="ECO:0000313" key="2">
    <source>
        <dbReference type="Proteomes" id="UP000837857"/>
    </source>
</evidence>
<dbReference type="EMBL" id="OW152819">
    <property type="protein sequence ID" value="CAH2073152.1"/>
    <property type="molecule type" value="Genomic_DNA"/>
</dbReference>
<proteinExistence type="predicted"/>
<gene>
    <name evidence="1" type="ORF">IPOD504_LOCUS15507</name>
</gene>
<evidence type="ECO:0000313" key="1">
    <source>
        <dbReference type="EMBL" id="CAH2073152.1"/>
    </source>
</evidence>
<reference evidence="1" key="1">
    <citation type="submission" date="2022-03" db="EMBL/GenBank/DDBJ databases">
        <authorList>
            <person name="Martin H S."/>
        </authorList>
    </citation>
    <scope>NUCLEOTIDE SEQUENCE</scope>
</reference>
<name>A0ABN8J3P0_9NEOP</name>